<dbReference type="Proteomes" id="UP000283077">
    <property type="component" value="Unassembled WGS sequence"/>
</dbReference>
<keyword evidence="9" id="KW-1185">Reference proteome</keyword>
<keyword evidence="3 5" id="KW-0808">Transferase</keyword>
<dbReference type="SUPFAM" id="SSF53335">
    <property type="entry name" value="S-adenosyl-L-methionine-dependent methyltransferases"/>
    <property type="match status" value="1"/>
</dbReference>
<feature type="binding site" evidence="6">
    <location>
        <position position="140"/>
    </location>
    <ligand>
        <name>S-adenosyl-L-methionine</name>
        <dbReference type="ChEBI" id="CHEBI:59789"/>
    </ligand>
</feature>
<evidence type="ECO:0000256" key="6">
    <source>
        <dbReference type="PIRSR" id="PIRSR000410-1"/>
    </source>
</evidence>
<organism evidence="8 9">
    <name type="scientific">Rheinheimera riviphila</name>
    <dbReference type="NCBI Taxonomy" id="1834037"/>
    <lineage>
        <taxon>Bacteria</taxon>
        <taxon>Pseudomonadati</taxon>
        <taxon>Pseudomonadota</taxon>
        <taxon>Gammaproteobacteria</taxon>
        <taxon>Chromatiales</taxon>
        <taxon>Chromatiaceae</taxon>
        <taxon>Rheinheimera</taxon>
    </lineage>
</organism>
<keyword evidence="2 5" id="KW-0489">Methyltransferase</keyword>
<dbReference type="SMART" id="SM00138">
    <property type="entry name" value="MeTrc"/>
    <property type="match status" value="1"/>
</dbReference>
<dbReference type="Pfam" id="PF01739">
    <property type="entry name" value="CheR"/>
    <property type="match status" value="1"/>
</dbReference>
<feature type="binding site" evidence="6">
    <location>
        <begin position="239"/>
        <end position="240"/>
    </location>
    <ligand>
        <name>S-adenosyl-L-methionine</name>
        <dbReference type="ChEBI" id="CHEBI:59789"/>
    </ligand>
</feature>
<dbReference type="PROSITE" id="PS50123">
    <property type="entry name" value="CHER"/>
    <property type="match status" value="1"/>
</dbReference>
<dbReference type="InterPro" id="IPR022641">
    <property type="entry name" value="CheR_N"/>
</dbReference>
<dbReference type="SUPFAM" id="SSF47757">
    <property type="entry name" value="Chemotaxis receptor methyltransferase CheR, N-terminal domain"/>
    <property type="match status" value="1"/>
</dbReference>
<evidence type="ECO:0000256" key="3">
    <source>
        <dbReference type="ARBA" id="ARBA00022679"/>
    </source>
</evidence>
<feature type="binding site" evidence="6">
    <location>
        <begin position="222"/>
        <end position="223"/>
    </location>
    <ligand>
        <name>S-adenosyl-L-methionine</name>
        <dbReference type="ChEBI" id="CHEBI:59789"/>
    </ligand>
</feature>
<protein>
    <recommendedName>
        <fullName evidence="5">Chemotaxis protein methyltransferase</fullName>
        <ecNumber evidence="5">2.1.1.80</ecNumber>
    </recommendedName>
</protein>
<comment type="catalytic activity">
    <reaction evidence="1 5">
        <text>L-glutamyl-[protein] + S-adenosyl-L-methionine = [protein]-L-glutamate 5-O-methyl ester + S-adenosyl-L-homocysteine</text>
        <dbReference type="Rhea" id="RHEA:24452"/>
        <dbReference type="Rhea" id="RHEA-COMP:10208"/>
        <dbReference type="Rhea" id="RHEA-COMP:10311"/>
        <dbReference type="ChEBI" id="CHEBI:29973"/>
        <dbReference type="ChEBI" id="CHEBI:57856"/>
        <dbReference type="ChEBI" id="CHEBI:59789"/>
        <dbReference type="ChEBI" id="CHEBI:82795"/>
        <dbReference type="EC" id="2.1.1.80"/>
    </reaction>
</comment>
<comment type="caution">
    <text evidence="8">The sequence shown here is derived from an EMBL/GenBank/DDBJ whole genome shotgun (WGS) entry which is preliminary data.</text>
</comment>
<sequence>MTMILNMRSSEMRSLETRSSETVSNSQLHSLSKAEFGQFRDWLYQQAGIHLADVKCSMVSGRLQKRLHALQLPGFAAYLDYLKVPAHQQERQTALNLLTTNETYFFREDKHFQFLQKLLAAQPQQQNWQIWSAAASSGQEAYSIAMTLAQQLGLNSRWQVSATDINTTVLEKAQRAIYSMDEAVKIPETMLKAYCEKGVGKDAGWFRIGQHIRQHVSFSITNLFKPDKQLPVFDLIFLRNVLIYFEAEDKKLIVNNVLRQLKPGGCLLVGHSESIHGYHPALVQLQPSCYRYSPESSGYVTI</sequence>
<dbReference type="InterPro" id="IPR029063">
    <property type="entry name" value="SAM-dependent_MTases_sf"/>
</dbReference>
<comment type="function">
    <text evidence="5">Methylation of the membrane-bound methyl-accepting chemotaxis proteins (MCP) to form gamma-glutamyl methyl ester residues in MCP.</text>
</comment>
<dbReference type="AlphaFoldDB" id="A0A437QSU0"/>
<dbReference type="Gene3D" id="1.10.155.10">
    <property type="entry name" value="Chemotaxis receptor methyltransferase CheR, N-terminal domain"/>
    <property type="match status" value="1"/>
</dbReference>
<evidence type="ECO:0000313" key="8">
    <source>
        <dbReference type="EMBL" id="RVU37539.1"/>
    </source>
</evidence>
<dbReference type="EC" id="2.1.1.80" evidence="5"/>
<keyword evidence="4 5" id="KW-0949">S-adenosyl-L-methionine</keyword>
<dbReference type="PRINTS" id="PR00996">
    <property type="entry name" value="CHERMTFRASE"/>
</dbReference>
<evidence type="ECO:0000259" key="7">
    <source>
        <dbReference type="PROSITE" id="PS50123"/>
    </source>
</evidence>
<dbReference type="EMBL" id="SACS01000009">
    <property type="protein sequence ID" value="RVU37539.1"/>
    <property type="molecule type" value="Genomic_DNA"/>
</dbReference>
<dbReference type="Pfam" id="PF03705">
    <property type="entry name" value="CheR_N"/>
    <property type="match status" value="1"/>
</dbReference>
<dbReference type="InterPro" id="IPR000780">
    <property type="entry name" value="CheR_MeTrfase"/>
</dbReference>
<evidence type="ECO:0000313" key="9">
    <source>
        <dbReference type="Proteomes" id="UP000283077"/>
    </source>
</evidence>
<name>A0A437QSU0_9GAMM</name>
<feature type="binding site" evidence="6">
    <location>
        <position position="164"/>
    </location>
    <ligand>
        <name>S-adenosyl-L-methionine</name>
        <dbReference type="ChEBI" id="CHEBI:59789"/>
    </ligand>
</feature>
<feature type="binding site" evidence="6">
    <location>
        <position position="107"/>
    </location>
    <ligand>
        <name>S-adenosyl-L-methionine</name>
        <dbReference type="ChEBI" id="CHEBI:59789"/>
    </ligand>
</feature>
<feature type="domain" description="CheR-type methyltransferase" evidence="7">
    <location>
        <begin position="24"/>
        <end position="295"/>
    </location>
</feature>
<accession>A0A437QSU0</accession>
<dbReference type="InterPro" id="IPR022642">
    <property type="entry name" value="CheR_C"/>
</dbReference>
<gene>
    <name evidence="8" type="ORF">EOE67_10160</name>
</gene>
<feature type="binding site" evidence="6">
    <location>
        <position position="103"/>
    </location>
    <ligand>
        <name>S-adenosyl-L-methionine</name>
        <dbReference type="ChEBI" id="CHEBI:59789"/>
    </ligand>
</feature>
<dbReference type="PIRSF" id="PIRSF000410">
    <property type="entry name" value="CheR"/>
    <property type="match status" value="1"/>
</dbReference>
<reference evidence="8 9" key="1">
    <citation type="submission" date="2019-01" db="EMBL/GenBank/DDBJ databases">
        <authorList>
            <person name="Chen W.-M."/>
        </authorList>
    </citation>
    <scope>NUCLEOTIDE SEQUENCE [LARGE SCALE GENOMIC DNA]</scope>
    <source>
        <strain evidence="8 9">KYPC3</strain>
    </source>
</reference>
<evidence type="ECO:0000256" key="4">
    <source>
        <dbReference type="ARBA" id="ARBA00022691"/>
    </source>
</evidence>
<evidence type="ECO:0000256" key="5">
    <source>
        <dbReference type="PIRNR" id="PIRNR000410"/>
    </source>
</evidence>
<proteinExistence type="predicted"/>
<dbReference type="InterPro" id="IPR036804">
    <property type="entry name" value="CheR_N_sf"/>
</dbReference>
<evidence type="ECO:0000256" key="1">
    <source>
        <dbReference type="ARBA" id="ARBA00001541"/>
    </source>
</evidence>
<dbReference type="OrthoDB" id="9816309at2"/>
<dbReference type="InterPro" id="IPR050903">
    <property type="entry name" value="Bact_Chemotaxis_MeTrfase"/>
</dbReference>
<dbReference type="Gene3D" id="3.40.50.150">
    <property type="entry name" value="Vaccinia Virus protein VP39"/>
    <property type="match status" value="1"/>
</dbReference>
<dbReference type="GO" id="GO:0008983">
    <property type="term" value="F:protein-glutamate O-methyltransferase activity"/>
    <property type="evidence" value="ECO:0007669"/>
    <property type="project" value="UniProtKB-EC"/>
</dbReference>
<feature type="binding site" evidence="6">
    <location>
        <position position="101"/>
    </location>
    <ligand>
        <name>S-adenosyl-L-methionine</name>
        <dbReference type="ChEBI" id="CHEBI:59789"/>
    </ligand>
</feature>
<dbReference type="GO" id="GO:0032259">
    <property type="term" value="P:methylation"/>
    <property type="evidence" value="ECO:0007669"/>
    <property type="project" value="UniProtKB-KW"/>
</dbReference>
<dbReference type="PANTHER" id="PTHR24422:SF26">
    <property type="entry name" value="CHEMOTAXIS PROTEIN METHYLTRANSFERASE"/>
    <property type="match status" value="1"/>
</dbReference>
<dbReference type="PANTHER" id="PTHR24422">
    <property type="entry name" value="CHEMOTAXIS PROTEIN METHYLTRANSFERASE"/>
    <property type="match status" value="1"/>
</dbReference>
<dbReference type="InterPro" id="IPR026024">
    <property type="entry name" value="Chemotaxis_MeTrfase_CheR"/>
</dbReference>
<evidence type="ECO:0000256" key="2">
    <source>
        <dbReference type="ARBA" id="ARBA00022603"/>
    </source>
</evidence>